<sequence length="494" mass="54821">MDRLLLQSRKWIPLPGPQTQAYECDADLILYGGAAGGGKSDLALGKALTKHRRSLILRREFPQLEGMVERSKEMFSAHGSYNEKGWWRCNFDKKSRFVRFGSVQHEKDLKKLQGRPHDLLVFDEAANFPAAFVQFLTTWIRTEHQDQKCQLLLCSNPPTDPEGDWLLEWFAPWLDPNHPNPAKPGELRWYIIIGDEHIEVDGPAPVQRGDETYTPQSRTFIPARVTDNPYYAGTGYVAKLQALPEPLRSKMLKGDFAAGREDSAFQVIPSEWVRAAQERWKKREKPATPMTAIGVDVARGGKDKTVATPRFDNYFDTPVCEPGHATPNGQAVATLVVNMRRDDATVNIDIGGVGTSPYDVLAEKLGMKAVAMNGAEGSDARDKSGHLAFVNARAEWYWKLREALDPVGGDDLAIPPDPELLADLTTPRWKLTARGIQIEAKEDIIKRIKRSPDKGDSLVYAHAIKIAPGTGLFAFMQQQAAAAEAAKKAAGGNK</sequence>
<evidence type="ECO:0000313" key="2">
    <source>
        <dbReference type="Proteomes" id="UP000064029"/>
    </source>
</evidence>
<dbReference type="AlphaFoldDB" id="A0A103QVN6"/>
<evidence type="ECO:0000313" key="1">
    <source>
        <dbReference type="EMBL" id="KVG56444.1"/>
    </source>
</evidence>
<dbReference type="Gene3D" id="3.30.420.240">
    <property type="match status" value="1"/>
</dbReference>
<dbReference type="Gene3D" id="3.40.50.300">
    <property type="entry name" value="P-loop containing nucleotide triphosphate hydrolases"/>
    <property type="match status" value="1"/>
</dbReference>
<accession>A0A103QVN6</accession>
<dbReference type="RefSeq" id="WP_059758120.1">
    <property type="nucleotide sequence ID" value="NZ_CP013414.1"/>
</dbReference>
<dbReference type="InterPro" id="IPR027417">
    <property type="entry name" value="P-loop_NTPase"/>
</dbReference>
<proteinExistence type="predicted"/>
<comment type="caution">
    <text evidence="1">The sequence shown here is derived from an EMBL/GenBank/DDBJ whole genome shotgun (WGS) entry which is preliminary data.</text>
</comment>
<organism evidence="1 2">
    <name type="scientific">Burkholderia ubonensis</name>
    <dbReference type="NCBI Taxonomy" id="101571"/>
    <lineage>
        <taxon>Bacteria</taxon>
        <taxon>Pseudomonadati</taxon>
        <taxon>Pseudomonadota</taxon>
        <taxon>Betaproteobacteria</taxon>
        <taxon>Burkholderiales</taxon>
        <taxon>Burkholderiaceae</taxon>
        <taxon>Burkholderia</taxon>
        <taxon>Burkholderia cepacia complex</taxon>
    </lineage>
</organism>
<name>A0A103QVN6_9BURK</name>
<dbReference type="EMBL" id="LOXM01000255">
    <property type="protein sequence ID" value="KVG56444.1"/>
    <property type="molecule type" value="Genomic_DNA"/>
</dbReference>
<gene>
    <name evidence="1" type="ORF">WJ33_37100</name>
</gene>
<dbReference type="Proteomes" id="UP000064029">
    <property type="component" value="Unassembled WGS sequence"/>
</dbReference>
<protein>
    <submittedName>
        <fullName evidence="1">Terminase</fullName>
    </submittedName>
</protein>
<reference evidence="1 2" key="1">
    <citation type="submission" date="2015-11" db="EMBL/GenBank/DDBJ databases">
        <title>Expanding the genomic diversity of Burkholderia species for the development of highly accurate diagnostics.</title>
        <authorList>
            <person name="Sahl J."/>
            <person name="Keim P."/>
            <person name="Wagner D."/>
        </authorList>
    </citation>
    <scope>NUCLEOTIDE SEQUENCE [LARGE SCALE GENOMIC DNA]</scope>
    <source>
        <strain evidence="1 2">MSMB2036</strain>
    </source>
</reference>
<dbReference type="OrthoDB" id="9775154at2"/>